<evidence type="ECO:0000256" key="7">
    <source>
        <dbReference type="PROSITE-ProRule" id="PRU01360"/>
    </source>
</evidence>
<evidence type="ECO:0000256" key="4">
    <source>
        <dbReference type="ARBA" id="ARBA00022692"/>
    </source>
</evidence>
<feature type="chain" id="PRO_5045686870" evidence="9">
    <location>
        <begin position="21"/>
        <end position="1035"/>
    </location>
</feature>
<dbReference type="Gene3D" id="2.40.170.20">
    <property type="entry name" value="TonB-dependent receptor, beta-barrel domain"/>
    <property type="match status" value="1"/>
</dbReference>
<keyword evidence="4 7" id="KW-0812">Transmembrane</keyword>
<accession>A0ABU5YAN9</accession>
<dbReference type="NCBIfam" id="TIGR04057">
    <property type="entry name" value="SusC_RagA_signa"/>
    <property type="match status" value="1"/>
</dbReference>
<dbReference type="Gene3D" id="2.60.40.1120">
    <property type="entry name" value="Carboxypeptidase-like, regulatory domain"/>
    <property type="match status" value="1"/>
</dbReference>
<evidence type="ECO:0000256" key="6">
    <source>
        <dbReference type="ARBA" id="ARBA00023237"/>
    </source>
</evidence>
<sequence>MNLKKLLLLCFLVFTTMAFAQQSVKGSVKDSTGKPVAGATVQVVGASRSATTNSEGAYAIQAQAEETLRFSAQGYQNVEIKVGLSSVVDAVLLPMENKQEAGALGIERNKDAVGYNTQSTDAGQNLSGSVAGAQTSSSSSMGGNTNIILRGVGTVTGSNQPLIVIDGVPMATVGDGKNTGDALSDINPEDIESQSVLSGGAATALYGSRGGNGVILITTKSGKAGKTSIEVKSGVTFETAYIAPVLQNEYGGGDSQEFERANINGRVYNLARYAVDQSWGPKYKGQPYLPWYAFDQKYLHDEYLKEVPWQAPKKGIEKFYRTGVGVSNSFSVARSLSGTNLRFSLGNNQVNGIVPNTDLHKTNLAFSFSAKLSEKLKSEGGFNYVITARTNPDYAQTHGNDLANVFYAWSHRQLDVEKMEKYYIDPAGGQRTWNRTSWSEPEPKFANNPYWAVYKNYNNDKRHRFFGNLGLTYNFRHNLYLVGKIYGDIYTFTKETRNAVGAYGVPSYQKTVYNNSDFNYETRLHYTPELGENFSLTGFIGMSRRESHYGWSDGKTVGGLVVPNFYNLANSKQTPRASDYSSWQRTNSVYGMASFGFKSMAFVEVTGRQDWFSTVSKPVFYPSVTGSFVFTSAWKNKPSWLSYGKVRVAWAQAGNDTGPYRLVNYPAVNPPFRNSPDYTRANTANNPDLVPEVKETKEAGLELRLFKDRVSINASVYNILSKDLIIPLPIDAANGYNWKYVNSGEMSNKGVEVTLSLTPIQTEKFNWNLSWNFSKNKNKLEKLAPGIKTYRVNWDKYGQVSLYAIEGRPFGELYGRDFVYDDKGNKVVGPNGKYLTSELKSLGNIIPDYTMGLTNSFRYGRLNFAFTFDFQKGGNYFSAAHMTGMSTGMLRETAANGIRELVRRNGRTEARGLILDGVAGRYDRSGKLVTEGKPNTKIIDPQTYGEGFFQGAVDKQNIFDATYLKLRSVTLSYDVPLPNTRYIKGMNISLFGNELWTTGLDWDGMDPETAASNQGLGEISLPTTRSFGMSVGLKL</sequence>
<keyword evidence="5 7" id="KW-0472">Membrane</keyword>
<proteinExistence type="inferred from homology"/>
<feature type="region of interest" description="Disordered" evidence="8">
    <location>
        <begin position="116"/>
        <end position="138"/>
    </location>
</feature>
<dbReference type="InterPro" id="IPR008969">
    <property type="entry name" value="CarboxyPept-like_regulatory"/>
</dbReference>
<comment type="subcellular location">
    <subcellularLocation>
        <location evidence="1 7">Cell outer membrane</location>
        <topology evidence="1 7">Multi-pass membrane protein</topology>
    </subcellularLocation>
</comment>
<keyword evidence="3 7" id="KW-1134">Transmembrane beta strand</keyword>
<evidence type="ECO:0000313" key="12">
    <source>
        <dbReference type="Proteomes" id="UP001324270"/>
    </source>
</evidence>
<evidence type="ECO:0000256" key="9">
    <source>
        <dbReference type="SAM" id="SignalP"/>
    </source>
</evidence>
<dbReference type="InterPro" id="IPR023996">
    <property type="entry name" value="TonB-dep_OMP_SusC/RagA"/>
</dbReference>
<evidence type="ECO:0000256" key="2">
    <source>
        <dbReference type="ARBA" id="ARBA00022448"/>
    </source>
</evidence>
<comment type="similarity">
    <text evidence="7">Belongs to the TonB-dependent receptor family.</text>
</comment>
<evidence type="ECO:0000256" key="1">
    <source>
        <dbReference type="ARBA" id="ARBA00004571"/>
    </source>
</evidence>
<keyword evidence="2 7" id="KW-0813">Transport</keyword>
<dbReference type="NCBIfam" id="TIGR04056">
    <property type="entry name" value="OMP_RagA_SusC"/>
    <property type="match status" value="1"/>
</dbReference>
<keyword evidence="6 7" id="KW-0998">Cell outer membrane</keyword>
<dbReference type="SUPFAM" id="SSF49464">
    <property type="entry name" value="Carboxypeptidase regulatory domain-like"/>
    <property type="match status" value="1"/>
</dbReference>
<dbReference type="Pfam" id="PF13715">
    <property type="entry name" value="CarbopepD_reg_2"/>
    <property type="match status" value="1"/>
</dbReference>
<dbReference type="InterPro" id="IPR039426">
    <property type="entry name" value="TonB-dep_rcpt-like"/>
</dbReference>
<keyword evidence="9" id="KW-0732">Signal</keyword>
<evidence type="ECO:0000256" key="8">
    <source>
        <dbReference type="SAM" id="MobiDB-lite"/>
    </source>
</evidence>
<dbReference type="PROSITE" id="PS52016">
    <property type="entry name" value="TONB_DEPENDENT_REC_3"/>
    <property type="match status" value="1"/>
</dbReference>
<feature type="compositionally biased region" description="Polar residues" evidence="8">
    <location>
        <begin position="116"/>
        <end position="126"/>
    </location>
</feature>
<protein>
    <submittedName>
        <fullName evidence="11">SusC/RagA family TonB-linked outer membrane protein</fullName>
    </submittedName>
</protein>
<dbReference type="InterPro" id="IPR037066">
    <property type="entry name" value="Plug_dom_sf"/>
</dbReference>
<keyword evidence="12" id="KW-1185">Reference proteome</keyword>
<evidence type="ECO:0000313" key="11">
    <source>
        <dbReference type="EMBL" id="MEB3040856.1"/>
    </source>
</evidence>
<dbReference type="SUPFAM" id="SSF56935">
    <property type="entry name" value="Porins"/>
    <property type="match status" value="1"/>
</dbReference>
<feature type="signal peptide" evidence="9">
    <location>
        <begin position="1"/>
        <end position="20"/>
    </location>
</feature>
<dbReference type="RefSeq" id="WP_323979689.1">
    <property type="nucleotide sequence ID" value="NZ_JAYKBV010000012.1"/>
</dbReference>
<reference evidence="11 12" key="1">
    <citation type="submission" date="2023-12" db="EMBL/GenBank/DDBJ databases">
        <title>Genomic sequences of Capnocytophaga and Parvimonas strains.</title>
        <authorList>
            <person name="Watt R.M."/>
            <person name="Wang M."/>
            <person name="Yang T."/>
            <person name="Tong W.M."/>
        </authorList>
    </citation>
    <scope>NUCLEOTIDE SEQUENCE [LARGE SCALE GENOMIC DNA]</scope>
    <source>
        <strain evidence="11 12">CCUG 13156</strain>
    </source>
</reference>
<dbReference type="EMBL" id="JAYKBV010000012">
    <property type="protein sequence ID" value="MEB3040856.1"/>
    <property type="molecule type" value="Genomic_DNA"/>
</dbReference>
<evidence type="ECO:0000259" key="10">
    <source>
        <dbReference type="Pfam" id="PF07715"/>
    </source>
</evidence>
<evidence type="ECO:0000256" key="5">
    <source>
        <dbReference type="ARBA" id="ARBA00023136"/>
    </source>
</evidence>
<feature type="compositionally biased region" description="Low complexity" evidence="8">
    <location>
        <begin position="127"/>
        <end position="138"/>
    </location>
</feature>
<name>A0ABU5YAN9_9FLAO</name>
<dbReference type="InterPro" id="IPR023997">
    <property type="entry name" value="TonB-dep_OMP_SusC/RagA_CS"/>
</dbReference>
<dbReference type="Gene3D" id="2.170.130.10">
    <property type="entry name" value="TonB-dependent receptor, plug domain"/>
    <property type="match status" value="1"/>
</dbReference>
<evidence type="ECO:0000256" key="3">
    <source>
        <dbReference type="ARBA" id="ARBA00022452"/>
    </source>
</evidence>
<dbReference type="InterPro" id="IPR036942">
    <property type="entry name" value="Beta-barrel_TonB_sf"/>
</dbReference>
<dbReference type="Pfam" id="PF07715">
    <property type="entry name" value="Plug"/>
    <property type="match status" value="1"/>
</dbReference>
<organism evidence="11 12">
    <name type="scientific">Capnocytophaga gingivalis</name>
    <dbReference type="NCBI Taxonomy" id="1017"/>
    <lineage>
        <taxon>Bacteria</taxon>
        <taxon>Pseudomonadati</taxon>
        <taxon>Bacteroidota</taxon>
        <taxon>Flavobacteriia</taxon>
        <taxon>Flavobacteriales</taxon>
        <taxon>Flavobacteriaceae</taxon>
        <taxon>Capnocytophaga</taxon>
    </lineage>
</organism>
<gene>
    <name evidence="11" type="ORF">VJJ49_09190</name>
</gene>
<comment type="caution">
    <text evidence="11">The sequence shown here is derived from an EMBL/GenBank/DDBJ whole genome shotgun (WGS) entry which is preliminary data.</text>
</comment>
<feature type="domain" description="TonB-dependent receptor plug" evidence="10">
    <location>
        <begin position="117"/>
        <end position="214"/>
    </location>
</feature>
<dbReference type="Proteomes" id="UP001324270">
    <property type="component" value="Unassembled WGS sequence"/>
</dbReference>
<dbReference type="InterPro" id="IPR012910">
    <property type="entry name" value="Plug_dom"/>
</dbReference>